<comment type="similarity">
    <text evidence="1 7">Belongs to the bacterial ribosomal protein bL9 family.</text>
</comment>
<organism evidence="10 11">
    <name type="scientific">Candidatus Falkowbacteria bacterium RIFOXYA2_FULL_47_19</name>
    <dbReference type="NCBI Taxonomy" id="1797994"/>
    <lineage>
        <taxon>Bacteria</taxon>
        <taxon>Candidatus Falkowiibacteriota</taxon>
    </lineage>
</organism>
<dbReference type="GO" id="GO:1990904">
    <property type="term" value="C:ribonucleoprotein complex"/>
    <property type="evidence" value="ECO:0007669"/>
    <property type="project" value="UniProtKB-KW"/>
</dbReference>
<dbReference type="GO" id="GO:0006412">
    <property type="term" value="P:translation"/>
    <property type="evidence" value="ECO:0007669"/>
    <property type="project" value="UniProtKB-UniRule"/>
</dbReference>
<dbReference type="Gene3D" id="3.40.5.10">
    <property type="entry name" value="Ribosomal protein L9, N-terminal domain"/>
    <property type="match status" value="1"/>
</dbReference>
<dbReference type="HAMAP" id="MF_00503">
    <property type="entry name" value="Ribosomal_bL9"/>
    <property type="match status" value="1"/>
</dbReference>
<evidence type="ECO:0000256" key="7">
    <source>
        <dbReference type="HAMAP-Rule" id="MF_00503"/>
    </source>
</evidence>
<keyword evidence="3 7" id="KW-0694">RNA-binding</keyword>
<dbReference type="InterPro" id="IPR020594">
    <property type="entry name" value="Ribosomal_bL9_bac/chp"/>
</dbReference>
<dbReference type="InterPro" id="IPR036791">
    <property type="entry name" value="Ribosomal_bL9_C_sf"/>
</dbReference>
<sequence>MKIILKKDVKNIGKAGEVRDVNDGYARNFLLPQGLAESATEESRIAWTERKSRKENKEKAEVKNKKSLAGKINGRLFKITAKADEKGTLYAGLDARAIASELAKKKFKVSPQEIILPEKIKKIGDYTVELELGGRRARVKLEILST</sequence>
<evidence type="ECO:0000256" key="5">
    <source>
        <dbReference type="ARBA" id="ARBA00023274"/>
    </source>
</evidence>
<dbReference type="InterPro" id="IPR020070">
    <property type="entry name" value="Ribosomal_bL9_N"/>
</dbReference>
<dbReference type="Gene3D" id="3.10.430.100">
    <property type="entry name" value="Ribosomal protein L9, C-terminal domain"/>
    <property type="match status" value="1"/>
</dbReference>
<evidence type="ECO:0000259" key="9">
    <source>
        <dbReference type="PROSITE" id="PS00651"/>
    </source>
</evidence>
<dbReference type="NCBIfam" id="TIGR00158">
    <property type="entry name" value="L9"/>
    <property type="match status" value="1"/>
</dbReference>
<accession>A0A1F5SL08</accession>
<dbReference type="PROSITE" id="PS00651">
    <property type="entry name" value="RIBOSOMAL_L9"/>
    <property type="match status" value="1"/>
</dbReference>
<keyword evidence="2 7" id="KW-0699">rRNA-binding</keyword>
<comment type="caution">
    <text evidence="10">The sequence shown here is derived from an EMBL/GenBank/DDBJ whole genome shotgun (WGS) entry which is preliminary data.</text>
</comment>
<dbReference type="InterPro" id="IPR000244">
    <property type="entry name" value="Ribosomal_bL9"/>
</dbReference>
<dbReference type="GO" id="GO:0019843">
    <property type="term" value="F:rRNA binding"/>
    <property type="evidence" value="ECO:0007669"/>
    <property type="project" value="UniProtKB-UniRule"/>
</dbReference>
<proteinExistence type="inferred from homology"/>
<dbReference type="InterPro" id="IPR020069">
    <property type="entry name" value="Ribosomal_bL9_C"/>
</dbReference>
<feature type="region of interest" description="Disordered" evidence="8">
    <location>
        <begin position="45"/>
        <end position="64"/>
    </location>
</feature>
<dbReference type="EMBL" id="MFGB01000008">
    <property type="protein sequence ID" value="OGF27385.1"/>
    <property type="molecule type" value="Genomic_DNA"/>
</dbReference>
<dbReference type="Pfam" id="PF03948">
    <property type="entry name" value="Ribosomal_L9_C"/>
    <property type="match status" value="1"/>
</dbReference>
<dbReference type="InterPro" id="IPR036935">
    <property type="entry name" value="Ribosomal_bL9_N_sf"/>
</dbReference>
<keyword evidence="5 7" id="KW-0687">Ribonucleoprotein</keyword>
<evidence type="ECO:0000256" key="3">
    <source>
        <dbReference type="ARBA" id="ARBA00022884"/>
    </source>
</evidence>
<reference evidence="10 11" key="1">
    <citation type="journal article" date="2016" name="Nat. Commun.">
        <title>Thousands of microbial genomes shed light on interconnected biogeochemical processes in an aquifer system.</title>
        <authorList>
            <person name="Anantharaman K."/>
            <person name="Brown C.T."/>
            <person name="Hug L.A."/>
            <person name="Sharon I."/>
            <person name="Castelle C.J."/>
            <person name="Probst A.J."/>
            <person name="Thomas B.C."/>
            <person name="Singh A."/>
            <person name="Wilkins M.J."/>
            <person name="Karaoz U."/>
            <person name="Brodie E.L."/>
            <person name="Williams K.H."/>
            <person name="Hubbard S.S."/>
            <person name="Banfield J.F."/>
        </authorList>
    </citation>
    <scope>NUCLEOTIDE SEQUENCE [LARGE SCALE GENOMIC DNA]</scope>
</reference>
<evidence type="ECO:0000256" key="8">
    <source>
        <dbReference type="SAM" id="MobiDB-lite"/>
    </source>
</evidence>
<protein>
    <recommendedName>
        <fullName evidence="6 7">Large ribosomal subunit protein bL9</fullName>
    </recommendedName>
</protein>
<dbReference type="PANTHER" id="PTHR21368">
    <property type="entry name" value="50S RIBOSOMAL PROTEIN L9"/>
    <property type="match status" value="1"/>
</dbReference>
<dbReference type="STRING" id="1797994.A2227_02070"/>
<feature type="domain" description="Ribosomal protein L9" evidence="9">
    <location>
        <begin position="13"/>
        <end position="40"/>
    </location>
</feature>
<evidence type="ECO:0000256" key="2">
    <source>
        <dbReference type="ARBA" id="ARBA00022730"/>
    </source>
</evidence>
<dbReference type="AlphaFoldDB" id="A0A1F5SL08"/>
<dbReference type="GO" id="GO:0005840">
    <property type="term" value="C:ribosome"/>
    <property type="evidence" value="ECO:0007669"/>
    <property type="project" value="UniProtKB-KW"/>
</dbReference>
<dbReference type="GO" id="GO:0003735">
    <property type="term" value="F:structural constituent of ribosome"/>
    <property type="evidence" value="ECO:0007669"/>
    <property type="project" value="InterPro"/>
</dbReference>
<dbReference type="InterPro" id="IPR009027">
    <property type="entry name" value="Ribosomal_bL9/RNase_H1_N"/>
</dbReference>
<evidence type="ECO:0000313" key="11">
    <source>
        <dbReference type="Proteomes" id="UP000178367"/>
    </source>
</evidence>
<evidence type="ECO:0000256" key="6">
    <source>
        <dbReference type="ARBA" id="ARBA00035292"/>
    </source>
</evidence>
<dbReference type="Proteomes" id="UP000178367">
    <property type="component" value="Unassembled WGS sequence"/>
</dbReference>
<gene>
    <name evidence="7" type="primary">rplI</name>
    <name evidence="10" type="ORF">A2227_02070</name>
</gene>
<dbReference type="Pfam" id="PF01281">
    <property type="entry name" value="Ribosomal_L9_N"/>
    <property type="match status" value="1"/>
</dbReference>
<evidence type="ECO:0000256" key="1">
    <source>
        <dbReference type="ARBA" id="ARBA00010605"/>
    </source>
</evidence>
<dbReference type="SUPFAM" id="SSF55658">
    <property type="entry name" value="L9 N-domain-like"/>
    <property type="match status" value="1"/>
</dbReference>
<evidence type="ECO:0000313" key="10">
    <source>
        <dbReference type="EMBL" id="OGF27385.1"/>
    </source>
</evidence>
<comment type="function">
    <text evidence="7">Binds to the 23S rRNA.</text>
</comment>
<keyword evidence="4 7" id="KW-0689">Ribosomal protein</keyword>
<dbReference type="SUPFAM" id="SSF55653">
    <property type="entry name" value="Ribosomal protein L9 C-domain"/>
    <property type="match status" value="1"/>
</dbReference>
<name>A0A1F5SL08_9BACT</name>
<evidence type="ECO:0000256" key="4">
    <source>
        <dbReference type="ARBA" id="ARBA00022980"/>
    </source>
</evidence>